<evidence type="ECO:0000313" key="3">
    <source>
        <dbReference type="Proteomes" id="UP001228049"/>
    </source>
</evidence>
<evidence type="ECO:0000256" key="1">
    <source>
        <dbReference type="SAM" id="MobiDB-lite"/>
    </source>
</evidence>
<proteinExistence type="predicted"/>
<comment type="caution">
    <text evidence="2">The sequence shown here is derived from an EMBL/GenBank/DDBJ whole genome shotgun (WGS) entry which is preliminary data.</text>
</comment>
<accession>A0AAD9F4F6</accession>
<feature type="region of interest" description="Disordered" evidence="1">
    <location>
        <begin position="32"/>
        <end position="86"/>
    </location>
</feature>
<evidence type="ECO:0000313" key="2">
    <source>
        <dbReference type="EMBL" id="KAK1892443.1"/>
    </source>
</evidence>
<keyword evidence="3" id="KW-1185">Reference proteome</keyword>
<dbReference type="AlphaFoldDB" id="A0AAD9F4F6"/>
<feature type="non-terminal residue" evidence="2">
    <location>
        <position position="101"/>
    </location>
</feature>
<protein>
    <submittedName>
        <fullName evidence="2">Chromatin-remodeling ATPase INO80</fullName>
    </submittedName>
</protein>
<dbReference type="EMBL" id="JASDAP010000013">
    <property type="protein sequence ID" value="KAK1892443.1"/>
    <property type="molecule type" value="Genomic_DNA"/>
</dbReference>
<sequence>VSGSFFFSVLNKCSPLARTSAITVCFSLAKLGGSHQQPSRSVAPPASAESKAYSEAQQGVSKKPPGFSSTPHLSVHGAYVPTPHPSIHRREIAGGNWCCST</sequence>
<organism evidence="2 3">
    <name type="scientific">Dissostichus eleginoides</name>
    <name type="common">Patagonian toothfish</name>
    <name type="synonym">Dissostichus amissus</name>
    <dbReference type="NCBI Taxonomy" id="100907"/>
    <lineage>
        <taxon>Eukaryota</taxon>
        <taxon>Metazoa</taxon>
        <taxon>Chordata</taxon>
        <taxon>Craniata</taxon>
        <taxon>Vertebrata</taxon>
        <taxon>Euteleostomi</taxon>
        <taxon>Actinopterygii</taxon>
        <taxon>Neopterygii</taxon>
        <taxon>Teleostei</taxon>
        <taxon>Neoteleostei</taxon>
        <taxon>Acanthomorphata</taxon>
        <taxon>Eupercaria</taxon>
        <taxon>Perciformes</taxon>
        <taxon>Notothenioidei</taxon>
        <taxon>Nototheniidae</taxon>
        <taxon>Dissostichus</taxon>
    </lineage>
</organism>
<gene>
    <name evidence="2" type="ORF">KUDE01_007518</name>
</gene>
<feature type="non-terminal residue" evidence="2">
    <location>
        <position position="1"/>
    </location>
</feature>
<dbReference type="Proteomes" id="UP001228049">
    <property type="component" value="Unassembled WGS sequence"/>
</dbReference>
<reference evidence="2" key="1">
    <citation type="submission" date="2023-04" db="EMBL/GenBank/DDBJ databases">
        <title>Chromosome-level genome of Chaenocephalus aceratus.</title>
        <authorList>
            <person name="Park H."/>
        </authorList>
    </citation>
    <scope>NUCLEOTIDE SEQUENCE</scope>
    <source>
        <strain evidence="2">DE</strain>
        <tissue evidence="2">Muscle</tissue>
    </source>
</reference>
<name>A0AAD9F4F6_DISEL</name>